<evidence type="ECO:0000313" key="2">
    <source>
        <dbReference type="EMBL" id="GIL27938.1"/>
    </source>
</evidence>
<keyword evidence="1" id="KW-0812">Transmembrane</keyword>
<protein>
    <recommendedName>
        <fullName evidence="4">DUF3592 domain-containing protein</fullName>
    </recommendedName>
</protein>
<evidence type="ECO:0000313" key="3">
    <source>
        <dbReference type="Proteomes" id="UP000614996"/>
    </source>
</evidence>
<evidence type="ECO:0000256" key="1">
    <source>
        <dbReference type="SAM" id="Phobius"/>
    </source>
</evidence>
<name>A0A8J4ELM1_9ACTN</name>
<comment type="caution">
    <text evidence="2">The sequence shown here is derived from an EMBL/GenBank/DDBJ whole genome shotgun (WGS) entry which is preliminary data.</text>
</comment>
<keyword evidence="1" id="KW-0472">Membrane</keyword>
<evidence type="ECO:0008006" key="4">
    <source>
        <dbReference type="Google" id="ProtNLM"/>
    </source>
</evidence>
<keyword evidence="3" id="KW-1185">Reference proteome</keyword>
<dbReference type="Proteomes" id="UP000614996">
    <property type="component" value="Unassembled WGS sequence"/>
</dbReference>
<organism evidence="2 3">
    <name type="scientific">Actinocatenispora comari</name>
    <dbReference type="NCBI Taxonomy" id="2807577"/>
    <lineage>
        <taxon>Bacteria</taxon>
        <taxon>Bacillati</taxon>
        <taxon>Actinomycetota</taxon>
        <taxon>Actinomycetes</taxon>
        <taxon>Micromonosporales</taxon>
        <taxon>Micromonosporaceae</taxon>
        <taxon>Actinocatenispora</taxon>
    </lineage>
</organism>
<gene>
    <name evidence="2" type="ORF">NUM_31920</name>
</gene>
<accession>A0A8J4ELM1</accession>
<sequence length="163" mass="17351">MAGLREPARASRAKRAVCTVLGAVFGLLVLLFGVGMAGAGAQRIQERHQLDDGHPARATAVVTQAHLRAGSSEQDQIRVAFRTAAGSRVETTVGIRVQDEYRDGQRVAVQYLAADPTVVRLAGHRDSLAEAYRDLAIGGGVLVVLAVTVVSRVLTRRRAGRDS</sequence>
<reference evidence="3" key="1">
    <citation type="journal article" date="2021" name="Int. J. Syst. Evol. Microbiol.">
        <title>Actinocatenispora comari sp. nov., an endophytic actinomycete isolated from aerial parts of Comarum salesowianum.</title>
        <authorList>
            <person name="Oyunbileg N."/>
            <person name="Iizaka Y."/>
            <person name="Hamada M."/>
            <person name="Davaapurev B.O."/>
            <person name="Fukumoto A."/>
            <person name="Tsetseg B."/>
            <person name="Kato F."/>
            <person name="Tamura T."/>
            <person name="Batkhuu J."/>
            <person name="Anzai Y."/>
        </authorList>
    </citation>
    <scope>NUCLEOTIDE SEQUENCE [LARGE SCALE GENOMIC DNA]</scope>
    <source>
        <strain evidence="3">NUM-2625</strain>
    </source>
</reference>
<feature type="transmembrane region" description="Helical" evidence="1">
    <location>
        <begin position="135"/>
        <end position="154"/>
    </location>
</feature>
<dbReference type="AlphaFoldDB" id="A0A8J4ELM1"/>
<proteinExistence type="predicted"/>
<dbReference type="RefSeq" id="WP_207125646.1">
    <property type="nucleotide sequence ID" value="NZ_BOPO01000053.1"/>
</dbReference>
<keyword evidence="1" id="KW-1133">Transmembrane helix</keyword>
<dbReference type="EMBL" id="BOPO01000053">
    <property type="protein sequence ID" value="GIL27938.1"/>
    <property type="molecule type" value="Genomic_DNA"/>
</dbReference>